<reference evidence="2" key="1">
    <citation type="submission" date="2023-08" db="EMBL/GenBank/DDBJ databases">
        <authorList>
            <person name="Chen Y."/>
            <person name="Shah S."/>
            <person name="Dougan E. K."/>
            <person name="Thang M."/>
            <person name="Chan C."/>
        </authorList>
    </citation>
    <scope>NUCLEOTIDE SEQUENCE</scope>
</reference>
<dbReference type="Proteomes" id="UP001178507">
    <property type="component" value="Unassembled WGS sequence"/>
</dbReference>
<accession>A0AA36NFD7</accession>
<keyword evidence="1" id="KW-1133">Transmembrane helix</keyword>
<proteinExistence type="predicted"/>
<feature type="transmembrane region" description="Helical" evidence="1">
    <location>
        <begin position="12"/>
        <end position="31"/>
    </location>
</feature>
<comment type="caution">
    <text evidence="2">The sequence shown here is derived from an EMBL/GenBank/DDBJ whole genome shotgun (WGS) entry which is preliminary data.</text>
</comment>
<organism evidence="2 3">
    <name type="scientific">Effrenium voratum</name>
    <dbReference type="NCBI Taxonomy" id="2562239"/>
    <lineage>
        <taxon>Eukaryota</taxon>
        <taxon>Sar</taxon>
        <taxon>Alveolata</taxon>
        <taxon>Dinophyceae</taxon>
        <taxon>Suessiales</taxon>
        <taxon>Symbiodiniaceae</taxon>
        <taxon>Effrenium</taxon>
    </lineage>
</organism>
<dbReference type="EMBL" id="CAUJNA010003405">
    <property type="protein sequence ID" value="CAJ1401241.1"/>
    <property type="molecule type" value="Genomic_DNA"/>
</dbReference>
<evidence type="ECO:0000313" key="2">
    <source>
        <dbReference type="EMBL" id="CAJ1401241.1"/>
    </source>
</evidence>
<dbReference type="Pfam" id="PF11697">
    <property type="entry name" value="DUF3293"/>
    <property type="match status" value="1"/>
</dbReference>
<sequence length="240" mass="26018">MPTRGLGNNSGPWRYLAGGSLAVAITTVFMMRRHPASLLVSTGDAAALGKLWNSATEFMLSVPPESEHVVLVPREQAKGKTVKKIPQYFASHVVFALTAFDPPGQSRSLEVNTRENGRLFQKLSELRSEGRVTAIWPAFGVHVVEKWREDGFCVAFSRSDAAAGRSAIMAIATAFGQGAVYEYTAATSSLDREWELLRHTVPAVSGPEVAGTEKMVRVETGPPIEGTALDRPWAGPEGWH</sequence>
<dbReference type="InterPro" id="IPR021710">
    <property type="entry name" value="DUF3293"/>
</dbReference>
<name>A0AA36NFD7_9DINO</name>
<protein>
    <submittedName>
        <fullName evidence="2">Uncharacterized protein</fullName>
    </submittedName>
</protein>
<keyword evidence="3" id="KW-1185">Reference proteome</keyword>
<dbReference type="AlphaFoldDB" id="A0AA36NFD7"/>
<evidence type="ECO:0000313" key="3">
    <source>
        <dbReference type="Proteomes" id="UP001178507"/>
    </source>
</evidence>
<gene>
    <name evidence="2" type="ORF">EVOR1521_LOCUS24429</name>
</gene>
<keyword evidence="1" id="KW-0472">Membrane</keyword>
<evidence type="ECO:0000256" key="1">
    <source>
        <dbReference type="SAM" id="Phobius"/>
    </source>
</evidence>
<keyword evidence="1" id="KW-0812">Transmembrane</keyword>